<dbReference type="InterPro" id="IPR011992">
    <property type="entry name" value="EF-hand-dom_pair"/>
</dbReference>
<dbReference type="PANTHER" id="PTHR19303">
    <property type="entry name" value="TRANSPOSON"/>
    <property type="match status" value="1"/>
</dbReference>
<dbReference type="Pfam" id="PF03221">
    <property type="entry name" value="HTH_Tnp_Tc5"/>
    <property type="match status" value="1"/>
</dbReference>
<dbReference type="Gene3D" id="1.10.10.60">
    <property type="entry name" value="Homeodomain-like"/>
    <property type="match status" value="1"/>
</dbReference>
<feature type="domain" description="EF-hand" evidence="4">
    <location>
        <begin position="556"/>
        <end position="582"/>
    </location>
</feature>
<dbReference type="InterPro" id="IPR002048">
    <property type="entry name" value="EF_hand_dom"/>
</dbReference>
<dbReference type="InterPro" id="IPR009057">
    <property type="entry name" value="Homeodomain-like_sf"/>
</dbReference>
<dbReference type="InterPro" id="IPR018247">
    <property type="entry name" value="EF_Hand_1_Ca_BS"/>
</dbReference>
<feature type="compositionally biased region" description="Basic and acidic residues" evidence="3">
    <location>
        <begin position="462"/>
        <end position="474"/>
    </location>
</feature>
<evidence type="ECO:0000256" key="3">
    <source>
        <dbReference type="SAM" id="MobiDB-lite"/>
    </source>
</evidence>
<evidence type="ECO:0000256" key="1">
    <source>
        <dbReference type="ARBA" id="ARBA00022837"/>
    </source>
</evidence>
<dbReference type="PANTHER" id="PTHR19303:SF73">
    <property type="entry name" value="PROTEIN PDC2"/>
    <property type="match status" value="1"/>
</dbReference>
<evidence type="ECO:0008006" key="8">
    <source>
        <dbReference type="Google" id="ProtNLM"/>
    </source>
</evidence>
<dbReference type="SMART" id="SM00674">
    <property type="entry name" value="CENPB"/>
    <property type="match status" value="1"/>
</dbReference>
<organism evidence="6 7">
    <name type="scientific">Mortierella alpina</name>
    <name type="common">Oleaginous fungus</name>
    <name type="synonym">Mortierella renispora</name>
    <dbReference type="NCBI Taxonomy" id="64518"/>
    <lineage>
        <taxon>Eukaryota</taxon>
        <taxon>Fungi</taxon>
        <taxon>Fungi incertae sedis</taxon>
        <taxon>Mucoromycota</taxon>
        <taxon>Mortierellomycotina</taxon>
        <taxon>Mortierellomycetes</taxon>
        <taxon>Mortierellales</taxon>
        <taxon>Mortierellaceae</taxon>
        <taxon>Mortierella</taxon>
    </lineage>
</organism>
<proteinExistence type="predicted"/>
<dbReference type="SMART" id="SM00054">
    <property type="entry name" value="EFh"/>
    <property type="match status" value="2"/>
</dbReference>
<evidence type="ECO:0000256" key="2">
    <source>
        <dbReference type="ARBA" id="ARBA00023125"/>
    </source>
</evidence>
<dbReference type="SUPFAM" id="SSF46689">
    <property type="entry name" value="Homeodomain-like"/>
    <property type="match status" value="1"/>
</dbReference>
<dbReference type="Pfam" id="PF13499">
    <property type="entry name" value="EF-hand_7"/>
    <property type="match status" value="1"/>
</dbReference>
<dbReference type="Pfam" id="PF03184">
    <property type="entry name" value="DDE_1"/>
    <property type="match status" value="1"/>
</dbReference>
<dbReference type="PROSITE" id="PS50222">
    <property type="entry name" value="EF_HAND_2"/>
    <property type="match status" value="2"/>
</dbReference>
<dbReference type="EMBL" id="JAIFTL010000574">
    <property type="protein sequence ID" value="KAG9319160.1"/>
    <property type="molecule type" value="Genomic_DNA"/>
</dbReference>
<evidence type="ECO:0000259" key="5">
    <source>
        <dbReference type="PROSITE" id="PS51253"/>
    </source>
</evidence>
<dbReference type="GO" id="GO:0003677">
    <property type="term" value="F:DNA binding"/>
    <property type="evidence" value="ECO:0007669"/>
    <property type="project" value="UniProtKB-KW"/>
</dbReference>
<dbReference type="InterPro" id="IPR006600">
    <property type="entry name" value="HTH_CenpB_DNA-bd_dom"/>
</dbReference>
<sequence length="586" mass="67433">MTKLPANRLQKLPAPVKRKLFSDKPTPLHLPTATTKRYTQAQLKEINRIRRQRYEDLLECARSGDTLSPIIFPSADMFEVPMAKVCTTLSVKLEFLDIFHYLKSRQDTLRYKISHCNFGRLIGCHIPKTTFSRMLQDESKLRAASKSLPQGARYIVNRKHDKLEQVLNRWLEEQRKQNTNVSSKMIKRAAAVTHTIFATYNDPDERPDREPSFTASWFTAYKKRHQISYCQLQGEAGSVDMVAIEPELVEIRALAAQFHPRNIVNCDETGMYLKELDTKSYTSAEWTSGAKANRNARVSILFCINADGSSLDLADTIDAFKPLVLVTNHARGIDEDAEARMLTRKTKSGWMTRNIFLEWLQNFDDQLSEPTLLLLESCPAHNDIDMRDPDNEIPWKHLVIRRLPVNSRAKTQPLDAGVISVFKRAFLEALSHATHLIRNYDRRTFLPEEMRQQLRSQPLAQEQRREALHQPRRKDYKEEESAYFEHLIAATSIDKNWTIRPIGNKDAQEKAEDEIAYIKTKFEEVDTDKNGSITLEELTALLKTLGGGEFSARISISQFDDNKDGRLTFDEFLEFAPTVADWSLQI</sequence>
<dbReference type="SUPFAM" id="SSF47473">
    <property type="entry name" value="EF-hand"/>
    <property type="match status" value="1"/>
</dbReference>
<dbReference type="InterPro" id="IPR050863">
    <property type="entry name" value="CenT-Element_Derived"/>
</dbReference>
<feature type="domain" description="EF-hand" evidence="4">
    <location>
        <begin position="513"/>
        <end position="548"/>
    </location>
</feature>
<dbReference type="PROSITE" id="PS51253">
    <property type="entry name" value="HTH_CENPB"/>
    <property type="match status" value="1"/>
</dbReference>
<dbReference type="Gene3D" id="1.10.238.10">
    <property type="entry name" value="EF-hand"/>
    <property type="match status" value="1"/>
</dbReference>
<dbReference type="AlphaFoldDB" id="A0A9P7ZX25"/>
<feature type="domain" description="HTH CENPB-type" evidence="5">
    <location>
        <begin position="151"/>
        <end position="231"/>
    </location>
</feature>
<dbReference type="CDD" id="cd00051">
    <property type="entry name" value="EFh"/>
    <property type="match status" value="1"/>
</dbReference>
<evidence type="ECO:0000313" key="6">
    <source>
        <dbReference type="EMBL" id="KAG9319160.1"/>
    </source>
</evidence>
<dbReference type="PROSITE" id="PS00018">
    <property type="entry name" value="EF_HAND_1"/>
    <property type="match status" value="2"/>
</dbReference>
<protein>
    <recommendedName>
        <fullName evidence="8">Calmodulin</fullName>
    </recommendedName>
</protein>
<feature type="region of interest" description="Disordered" evidence="3">
    <location>
        <begin position="454"/>
        <end position="474"/>
    </location>
</feature>
<dbReference type="InterPro" id="IPR004875">
    <property type="entry name" value="DDE_SF_endonuclease_dom"/>
</dbReference>
<evidence type="ECO:0000259" key="4">
    <source>
        <dbReference type="PROSITE" id="PS50222"/>
    </source>
</evidence>
<name>A0A9P7ZX25_MORAP</name>
<accession>A0A9P7ZX25</accession>
<dbReference type="GO" id="GO:0005634">
    <property type="term" value="C:nucleus"/>
    <property type="evidence" value="ECO:0007669"/>
    <property type="project" value="TreeGrafter"/>
</dbReference>
<keyword evidence="2" id="KW-0238">DNA-binding</keyword>
<evidence type="ECO:0000313" key="7">
    <source>
        <dbReference type="Proteomes" id="UP000717515"/>
    </source>
</evidence>
<dbReference type="GO" id="GO:0005509">
    <property type="term" value="F:calcium ion binding"/>
    <property type="evidence" value="ECO:0007669"/>
    <property type="project" value="InterPro"/>
</dbReference>
<dbReference type="Proteomes" id="UP000717515">
    <property type="component" value="Unassembled WGS sequence"/>
</dbReference>
<reference evidence="6" key="1">
    <citation type="submission" date="2021-07" db="EMBL/GenBank/DDBJ databases">
        <title>Draft genome of Mortierella alpina, strain LL118, isolated from an aspen leaf litter sample.</title>
        <authorList>
            <person name="Yang S."/>
            <person name="Vinatzer B.A."/>
        </authorList>
    </citation>
    <scope>NUCLEOTIDE SEQUENCE</scope>
    <source>
        <strain evidence="6">LL118</strain>
    </source>
</reference>
<keyword evidence="1" id="KW-0106">Calcium</keyword>
<gene>
    <name evidence="6" type="ORF">KVV02_003581</name>
</gene>
<comment type="caution">
    <text evidence="6">The sequence shown here is derived from an EMBL/GenBank/DDBJ whole genome shotgun (WGS) entry which is preliminary data.</text>
</comment>